<name>A0ABR9MX69_9MICO</name>
<proteinExistence type="predicted"/>
<dbReference type="PROSITE" id="PS51186">
    <property type="entry name" value="GNAT"/>
    <property type="match status" value="1"/>
</dbReference>
<dbReference type="SUPFAM" id="SSF55729">
    <property type="entry name" value="Acyl-CoA N-acyltransferases (Nat)"/>
    <property type="match status" value="1"/>
</dbReference>
<dbReference type="PANTHER" id="PTHR43792:SF16">
    <property type="entry name" value="N-ACETYLTRANSFERASE DOMAIN-CONTAINING PROTEIN"/>
    <property type="match status" value="1"/>
</dbReference>
<dbReference type="Proteomes" id="UP000625527">
    <property type="component" value="Unassembled WGS sequence"/>
</dbReference>
<accession>A0ABR9MX69</accession>
<protein>
    <submittedName>
        <fullName evidence="2">GNAT family N-acetyltransferase</fullName>
    </submittedName>
</protein>
<keyword evidence="3" id="KW-1185">Reference proteome</keyword>
<reference evidence="2 3" key="1">
    <citation type="submission" date="2020-10" db="EMBL/GenBank/DDBJ databases">
        <title>Myceligenerans pegani sp. nov., an endophytic actinomycete isolated from Peganum harmala L. in Xinjiang, China.</title>
        <authorList>
            <person name="Xin L."/>
        </authorList>
    </citation>
    <scope>NUCLEOTIDE SEQUENCE [LARGE SCALE GENOMIC DNA]</scope>
    <source>
        <strain evidence="2 3">TRM65318</strain>
    </source>
</reference>
<dbReference type="EMBL" id="JADAQT010000069">
    <property type="protein sequence ID" value="MBE1875725.1"/>
    <property type="molecule type" value="Genomic_DNA"/>
</dbReference>
<feature type="domain" description="N-acetyltransferase" evidence="1">
    <location>
        <begin position="16"/>
        <end position="180"/>
    </location>
</feature>
<evidence type="ECO:0000313" key="2">
    <source>
        <dbReference type="EMBL" id="MBE1875725.1"/>
    </source>
</evidence>
<dbReference type="InterPro" id="IPR000182">
    <property type="entry name" value="GNAT_dom"/>
</dbReference>
<dbReference type="RefSeq" id="WP_192862296.1">
    <property type="nucleotide sequence ID" value="NZ_JADAQT010000069.1"/>
</dbReference>
<evidence type="ECO:0000313" key="3">
    <source>
        <dbReference type="Proteomes" id="UP000625527"/>
    </source>
</evidence>
<comment type="caution">
    <text evidence="2">The sequence shown here is derived from an EMBL/GenBank/DDBJ whole genome shotgun (WGS) entry which is preliminary data.</text>
</comment>
<dbReference type="InterPro" id="IPR016181">
    <property type="entry name" value="Acyl_CoA_acyltransferase"/>
</dbReference>
<dbReference type="Pfam" id="PF13302">
    <property type="entry name" value="Acetyltransf_3"/>
    <property type="match status" value="1"/>
</dbReference>
<sequence>MSQDLITEALRATTRLVLRPIRVEDVDALFALFSDYRVVRHRRHGLLNREQVRDLVGRAVQGSEKAGSGLAPKDATLAIVHARSGRTVGCGTLVGSRAQESACEADVAIHPDWWGLGLGAEALSGLAWIAFELRALDEVRAIRLPRDVAGHRALVHAGFERAGTTVRTASGGVRMEMPHYLMDRAAWEQIGGGRSGPCTAQRSRGR</sequence>
<gene>
    <name evidence="2" type="ORF">IHE71_08380</name>
</gene>
<dbReference type="PANTHER" id="PTHR43792">
    <property type="entry name" value="GNAT FAMILY, PUTATIVE (AFU_ORTHOLOGUE AFUA_3G00765)-RELATED-RELATED"/>
    <property type="match status" value="1"/>
</dbReference>
<dbReference type="InterPro" id="IPR051531">
    <property type="entry name" value="N-acetyltransferase"/>
</dbReference>
<dbReference type="Gene3D" id="3.40.630.30">
    <property type="match status" value="1"/>
</dbReference>
<organism evidence="2 3">
    <name type="scientific">Myceligenerans pegani</name>
    <dbReference type="NCBI Taxonomy" id="2776917"/>
    <lineage>
        <taxon>Bacteria</taxon>
        <taxon>Bacillati</taxon>
        <taxon>Actinomycetota</taxon>
        <taxon>Actinomycetes</taxon>
        <taxon>Micrococcales</taxon>
        <taxon>Promicromonosporaceae</taxon>
        <taxon>Myceligenerans</taxon>
    </lineage>
</organism>
<evidence type="ECO:0000259" key="1">
    <source>
        <dbReference type="PROSITE" id="PS51186"/>
    </source>
</evidence>